<evidence type="ECO:0000256" key="1">
    <source>
        <dbReference type="SAM" id="MobiDB-lite"/>
    </source>
</evidence>
<feature type="region of interest" description="Disordered" evidence="1">
    <location>
        <begin position="18"/>
        <end position="90"/>
    </location>
</feature>
<reference evidence="3" key="1">
    <citation type="journal article" date="2019" name="bioRxiv">
        <title>Genomics, evolutionary history and diagnostics of the Alternaria alternata species group including apple and Asian pear pathotypes.</title>
        <authorList>
            <person name="Armitage A.D."/>
            <person name="Cockerton H.M."/>
            <person name="Sreenivasaprasad S."/>
            <person name="Woodhall J.W."/>
            <person name="Lane C.R."/>
            <person name="Harrison R.J."/>
            <person name="Clarkson J.P."/>
        </authorList>
    </citation>
    <scope>NUCLEOTIDE SEQUENCE [LARGE SCALE GENOMIC DNA]</scope>
    <source>
        <strain evidence="3">FERA 635</strain>
    </source>
</reference>
<feature type="compositionally biased region" description="Basic and acidic residues" evidence="1">
    <location>
        <begin position="25"/>
        <end position="48"/>
    </location>
</feature>
<sequence length="141" mass="16323">MDAQQQCEEIEAAKAIQRKLQHTQELPKQKEMEDNRPRRDREKEERGRLKAVKAAEAVERKAHRERDKQARDVEKAVQLPQRGKRNAPQVQHLARIRTVVVQQLVVGALFLSAPRHRYPHTTAAATKSLRAERLGEKVCRI</sequence>
<proteinExistence type="predicted"/>
<dbReference type="Proteomes" id="UP000293195">
    <property type="component" value="Unassembled WGS sequence"/>
</dbReference>
<organism evidence="2 3">
    <name type="scientific">Alternaria tenuissima</name>
    <dbReference type="NCBI Taxonomy" id="119927"/>
    <lineage>
        <taxon>Eukaryota</taxon>
        <taxon>Fungi</taxon>
        <taxon>Dikarya</taxon>
        <taxon>Ascomycota</taxon>
        <taxon>Pezizomycotina</taxon>
        <taxon>Dothideomycetes</taxon>
        <taxon>Pleosporomycetidae</taxon>
        <taxon>Pleosporales</taxon>
        <taxon>Pleosporineae</taxon>
        <taxon>Pleosporaceae</taxon>
        <taxon>Alternaria</taxon>
        <taxon>Alternaria sect. Alternaria</taxon>
        <taxon>Alternaria alternata complex</taxon>
    </lineage>
</organism>
<evidence type="ECO:0000313" key="2">
    <source>
        <dbReference type="EMBL" id="RYN71111.1"/>
    </source>
</evidence>
<accession>A0ABY0FN14</accession>
<protein>
    <submittedName>
        <fullName evidence="2">Uncharacterized protein</fullName>
    </submittedName>
</protein>
<gene>
    <name evidence="2" type="ORF">AA0119_g13677</name>
</gene>
<feature type="compositionally biased region" description="Basic and acidic residues" evidence="1">
    <location>
        <begin position="56"/>
        <end position="75"/>
    </location>
</feature>
<name>A0ABY0FN14_9PLEO</name>
<comment type="caution">
    <text evidence="2">The sequence shown here is derived from an EMBL/GenBank/DDBJ whole genome shotgun (WGS) entry which is preliminary data.</text>
</comment>
<feature type="non-terminal residue" evidence="2">
    <location>
        <position position="141"/>
    </location>
</feature>
<evidence type="ECO:0000313" key="3">
    <source>
        <dbReference type="Proteomes" id="UP000293195"/>
    </source>
</evidence>
<dbReference type="EMBL" id="PDXF01000671">
    <property type="protein sequence ID" value="RYN71111.1"/>
    <property type="molecule type" value="Genomic_DNA"/>
</dbReference>
<keyword evidence="3" id="KW-1185">Reference proteome</keyword>